<reference evidence="2 3" key="1">
    <citation type="submission" date="2023-07" db="EMBL/GenBank/DDBJ databases">
        <title>Sequencing the genomes of 1000 actinobacteria strains.</title>
        <authorList>
            <person name="Klenk H.-P."/>
        </authorList>
    </citation>
    <scope>NUCLEOTIDE SEQUENCE [LARGE SCALE GENOMIC DNA]</scope>
    <source>
        <strain evidence="2 3">DSM 44388</strain>
    </source>
</reference>
<dbReference type="SUPFAM" id="SSF51445">
    <property type="entry name" value="(Trans)glycosidases"/>
    <property type="match status" value="1"/>
</dbReference>
<keyword evidence="3" id="KW-1185">Reference proteome</keyword>
<accession>A0ABT9PCU2</accession>
<dbReference type="InterPro" id="IPR015020">
    <property type="entry name" value="Rv2525c-like_Glyco_Hydro-like"/>
</dbReference>
<proteinExistence type="predicted"/>
<protein>
    <recommendedName>
        <fullName evidence="1">Rv2525c-like glycoside hydrolase-like domain-containing protein</fullName>
    </recommendedName>
</protein>
<evidence type="ECO:0000313" key="2">
    <source>
        <dbReference type="EMBL" id="MDP9830531.1"/>
    </source>
</evidence>
<feature type="domain" description="Rv2525c-like glycoside hydrolase-like" evidence="1">
    <location>
        <begin position="20"/>
        <end position="183"/>
    </location>
</feature>
<dbReference type="InterPro" id="IPR017853">
    <property type="entry name" value="GH"/>
</dbReference>
<sequence length="203" mass="21992">MTAVTMKQGIDYSFDRPSPQAVRRAGYSFVVRYLAPEGSGKALTRSEAGQLRAAGLDVVCVWQAYGDWKHDLSGGRAKGAEHATRAAERLAACGGPAAAPIYFAVDFDPRPAQLDTIAGYAQGVAQVLGLARTGVYGGITTITHLFDQQLITYGWQTRAWSRGRWDDRAQLRQVEVESRLDGAAVDLDTAHAPDFGQWDYAAV</sequence>
<dbReference type="RefSeq" id="WP_307249599.1">
    <property type="nucleotide sequence ID" value="NZ_JAUSQZ010000001.1"/>
</dbReference>
<dbReference type="Gene3D" id="3.20.20.80">
    <property type="entry name" value="Glycosidases"/>
    <property type="match status" value="1"/>
</dbReference>
<evidence type="ECO:0000259" key="1">
    <source>
        <dbReference type="Pfam" id="PF08924"/>
    </source>
</evidence>
<evidence type="ECO:0000313" key="3">
    <source>
        <dbReference type="Proteomes" id="UP001235712"/>
    </source>
</evidence>
<dbReference type="EMBL" id="JAUSQZ010000001">
    <property type="protein sequence ID" value="MDP9830531.1"/>
    <property type="molecule type" value="Genomic_DNA"/>
</dbReference>
<comment type="caution">
    <text evidence="2">The sequence shown here is derived from an EMBL/GenBank/DDBJ whole genome shotgun (WGS) entry which is preliminary data.</text>
</comment>
<name>A0ABT9PCU2_9ACTN</name>
<gene>
    <name evidence="2" type="ORF">J2S57_006280</name>
</gene>
<organism evidence="2 3">
    <name type="scientific">Kineosporia succinea</name>
    <dbReference type="NCBI Taxonomy" id="84632"/>
    <lineage>
        <taxon>Bacteria</taxon>
        <taxon>Bacillati</taxon>
        <taxon>Actinomycetota</taxon>
        <taxon>Actinomycetes</taxon>
        <taxon>Kineosporiales</taxon>
        <taxon>Kineosporiaceae</taxon>
        <taxon>Kineosporia</taxon>
    </lineage>
</organism>
<dbReference type="Proteomes" id="UP001235712">
    <property type="component" value="Unassembled WGS sequence"/>
</dbReference>
<dbReference type="Pfam" id="PF08924">
    <property type="entry name" value="Rv2525c_GlyHyd-like"/>
    <property type="match status" value="1"/>
</dbReference>